<evidence type="ECO:0000313" key="2">
    <source>
        <dbReference type="Proteomes" id="UP000030652"/>
    </source>
</evidence>
<proteinExistence type="predicted"/>
<dbReference type="Proteomes" id="UP000030652">
    <property type="component" value="Unassembled WGS sequence"/>
</dbReference>
<evidence type="ECO:0000313" key="1">
    <source>
        <dbReference type="EMBL" id="KHE93487.1"/>
    </source>
</evidence>
<reference evidence="1 2" key="1">
    <citation type="submission" date="2014-10" db="EMBL/GenBank/DDBJ databases">
        <title>Draft genome of anammox bacterium scalindua brodae, obtained using differential coverage binning of sequence data from two enrichment reactors.</title>
        <authorList>
            <person name="Speth D.R."/>
            <person name="Russ L."/>
            <person name="Kartal B."/>
            <person name="Op den Camp H.J."/>
            <person name="Dutilh B.E."/>
            <person name="Jetten M.S."/>
        </authorList>
    </citation>
    <scope>NUCLEOTIDE SEQUENCE [LARGE SCALE GENOMIC DNA]</scope>
    <source>
        <strain evidence="1">RU1</strain>
    </source>
</reference>
<protein>
    <submittedName>
        <fullName evidence="1">Uncharacterized protein</fullName>
    </submittedName>
</protein>
<dbReference type="AlphaFoldDB" id="A0A0B0EKB1"/>
<dbReference type="EMBL" id="JRYO01000056">
    <property type="protein sequence ID" value="KHE93487.1"/>
    <property type="molecule type" value="Genomic_DNA"/>
</dbReference>
<organism evidence="1 2">
    <name type="scientific">Candidatus Scalindua brodae</name>
    <dbReference type="NCBI Taxonomy" id="237368"/>
    <lineage>
        <taxon>Bacteria</taxon>
        <taxon>Pseudomonadati</taxon>
        <taxon>Planctomycetota</taxon>
        <taxon>Candidatus Brocadiia</taxon>
        <taxon>Candidatus Brocadiales</taxon>
        <taxon>Candidatus Scalinduaceae</taxon>
        <taxon>Candidatus Scalindua</taxon>
    </lineage>
</organism>
<name>A0A0B0EKB1_9BACT</name>
<accession>A0A0B0EKB1</accession>
<sequence>MRLRTERLFIIVVVSIVIFGFCSTMNIVSASEGVTSASGYQETKDDTKEDDGIGNNAIFGGNVGIGTMNPLARLHIFGSPGVDGIMFPDGTLQTTASTNGWSDTFWQKENSIIYNTNDGNVGIGTKAPKSKLEVKGDIEAKTVNGNDVVCTQSFQIFPAGHFSFTTEQTSYSSVTKYLNGGLLSQFLAPLEGTKRYYRLKVTYTDNITESDGVAGSNLRYIEDEGSVEIFNFLLEYSSASGDWINQRISDRFVYDGIEVTRMEFRSGVRSKYLQIYGIWIIAEDVKE</sequence>
<comment type="caution">
    <text evidence="1">The sequence shown here is derived from an EMBL/GenBank/DDBJ whole genome shotgun (WGS) entry which is preliminary data.</text>
</comment>
<gene>
    <name evidence="1" type="ORF">SCABRO_00782</name>
</gene>